<dbReference type="SUPFAM" id="SSF55874">
    <property type="entry name" value="ATPase domain of HSP90 chaperone/DNA topoisomerase II/histidine kinase"/>
    <property type="match status" value="1"/>
</dbReference>
<evidence type="ECO:0000256" key="5">
    <source>
        <dbReference type="ARBA" id="ARBA00022553"/>
    </source>
</evidence>
<dbReference type="EMBL" id="ASRX01000030">
    <property type="protein sequence ID" value="EYF04693.1"/>
    <property type="molecule type" value="Genomic_DNA"/>
</dbReference>
<dbReference type="PANTHER" id="PTHR44936">
    <property type="entry name" value="SENSOR PROTEIN CREC"/>
    <property type="match status" value="1"/>
</dbReference>
<evidence type="ECO:0000256" key="11">
    <source>
        <dbReference type="SAM" id="Phobius"/>
    </source>
</evidence>
<evidence type="ECO:0000259" key="12">
    <source>
        <dbReference type="PROSITE" id="PS50109"/>
    </source>
</evidence>
<protein>
    <recommendedName>
        <fullName evidence="3">histidine kinase</fullName>
        <ecNumber evidence="3">2.7.13.3</ecNumber>
    </recommendedName>
</protein>
<evidence type="ECO:0000256" key="1">
    <source>
        <dbReference type="ARBA" id="ARBA00000085"/>
    </source>
</evidence>
<dbReference type="eggNOG" id="COG2205">
    <property type="taxonomic scope" value="Bacteria"/>
</dbReference>
<dbReference type="SMART" id="SM00304">
    <property type="entry name" value="HAMP"/>
    <property type="match status" value="1"/>
</dbReference>
<evidence type="ECO:0000256" key="4">
    <source>
        <dbReference type="ARBA" id="ARBA00022475"/>
    </source>
</evidence>
<dbReference type="PANTHER" id="PTHR44936:SF10">
    <property type="entry name" value="SENSOR PROTEIN RSTB"/>
    <property type="match status" value="1"/>
</dbReference>
<evidence type="ECO:0000256" key="6">
    <source>
        <dbReference type="ARBA" id="ARBA00022679"/>
    </source>
</evidence>
<dbReference type="InterPro" id="IPR036097">
    <property type="entry name" value="HisK_dim/P_sf"/>
</dbReference>
<dbReference type="SMART" id="SM00388">
    <property type="entry name" value="HisKA"/>
    <property type="match status" value="1"/>
</dbReference>
<reference evidence="14 15" key="1">
    <citation type="submission" date="2013-05" db="EMBL/GenBank/DDBJ databases">
        <title>Genome assembly of Chondromyces apiculatus DSM 436.</title>
        <authorList>
            <person name="Sharma G."/>
            <person name="Khatri I."/>
            <person name="Kaur C."/>
            <person name="Mayilraj S."/>
            <person name="Subramanian S."/>
        </authorList>
    </citation>
    <scope>NUCLEOTIDE SEQUENCE [LARGE SCALE GENOMIC DNA]</scope>
    <source>
        <strain evidence="14 15">DSM 436</strain>
    </source>
</reference>
<dbReference type="SUPFAM" id="SSF158472">
    <property type="entry name" value="HAMP domain-like"/>
    <property type="match status" value="1"/>
</dbReference>
<comment type="subcellular location">
    <subcellularLocation>
        <location evidence="2">Cell membrane</location>
        <topology evidence="2">Multi-pass membrane protein</topology>
    </subcellularLocation>
</comment>
<dbReference type="PRINTS" id="PR00344">
    <property type="entry name" value="BCTRLSENSOR"/>
</dbReference>
<feature type="compositionally biased region" description="Pro residues" evidence="10">
    <location>
        <begin position="100"/>
        <end position="115"/>
    </location>
</feature>
<dbReference type="CDD" id="cd06225">
    <property type="entry name" value="HAMP"/>
    <property type="match status" value="1"/>
</dbReference>
<evidence type="ECO:0000256" key="8">
    <source>
        <dbReference type="ARBA" id="ARBA00022777"/>
    </source>
</evidence>
<feature type="transmembrane region" description="Helical" evidence="11">
    <location>
        <begin position="17"/>
        <end position="39"/>
    </location>
</feature>
<dbReference type="Pfam" id="PF02518">
    <property type="entry name" value="HATPase_c"/>
    <property type="match status" value="1"/>
</dbReference>
<dbReference type="InterPro" id="IPR050980">
    <property type="entry name" value="2C_sensor_his_kinase"/>
</dbReference>
<dbReference type="EC" id="2.7.13.3" evidence="3"/>
<dbReference type="FunFam" id="3.30.565.10:FF:000006">
    <property type="entry name" value="Sensor histidine kinase WalK"/>
    <property type="match status" value="1"/>
</dbReference>
<evidence type="ECO:0000256" key="7">
    <source>
        <dbReference type="ARBA" id="ARBA00022741"/>
    </source>
</evidence>
<keyword evidence="7" id="KW-0547">Nucleotide-binding</keyword>
<dbReference type="OrthoDB" id="9812241at2"/>
<comment type="catalytic activity">
    <reaction evidence="1">
        <text>ATP + protein L-histidine = ADP + protein N-phospho-L-histidine.</text>
        <dbReference type="EC" id="2.7.13.3"/>
    </reaction>
</comment>
<dbReference type="Proteomes" id="UP000019678">
    <property type="component" value="Unassembled WGS sequence"/>
</dbReference>
<evidence type="ECO:0000256" key="9">
    <source>
        <dbReference type="ARBA" id="ARBA00022840"/>
    </source>
</evidence>
<sequence>MPFSVLRRVRSRLALRIYLAGLAQFGAVILGFTLLVRVLSPGPRVFEVRRDARLATSLVAAQLGDGDALTRELARVRDFLHAELTLHDDTGAVLASTDDLPPPEAMLPPERPFWPPERGFRPPEGATPPPGMPRSPDAPRQETFSPQQHGRHPFDGALHHGPPPPPPGAVRGDDITVVLRLPDGRTGRAVYTPLVPGNPGPPRHHIVLIVALVLIIVGVASLLTARSLARPLARLSQAVRALGAGHLETRVALARTDEIGEVAAAFDEMADRLTALLRAERELLANISHELRTPLARIRVALDIAAEGDAEVARQSLRDITEDLGELERLISDVLTAARLDLGQQSGAPGIPPLRHEHLDTRELLDRSMARFRSAHSERPLVVDLPPDLPALDGDPVLLRRAVDNLLDNAHKYSSRPDDPVTLRASTTSTEILIEVADEGIGISPEDMPKIFRPFFRTDRSRTRSTGGLGLGLALARRIVEAHHGTITLDSAPGKGTRASVRLPCAPLSVGRRPPESARAPTSKA</sequence>
<evidence type="ECO:0000313" key="14">
    <source>
        <dbReference type="EMBL" id="EYF04693.1"/>
    </source>
</evidence>
<keyword evidence="11" id="KW-1133">Transmembrane helix</keyword>
<dbReference type="PROSITE" id="PS50109">
    <property type="entry name" value="HIS_KIN"/>
    <property type="match status" value="1"/>
</dbReference>
<dbReference type="Pfam" id="PF00672">
    <property type="entry name" value="HAMP"/>
    <property type="match status" value="1"/>
</dbReference>
<organism evidence="14 15">
    <name type="scientific">Chondromyces apiculatus DSM 436</name>
    <dbReference type="NCBI Taxonomy" id="1192034"/>
    <lineage>
        <taxon>Bacteria</taxon>
        <taxon>Pseudomonadati</taxon>
        <taxon>Myxococcota</taxon>
        <taxon>Polyangia</taxon>
        <taxon>Polyangiales</taxon>
        <taxon>Polyangiaceae</taxon>
        <taxon>Chondromyces</taxon>
    </lineage>
</organism>
<evidence type="ECO:0000313" key="15">
    <source>
        <dbReference type="Proteomes" id="UP000019678"/>
    </source>
</evidence>
<feature type="domain" description="Histidine kinase" evidence="12">
    <location>
        <begin position="286"/>
        <end position="507"/>
    </location>
</feature>
<dbReference type="GO" id="GO:0005886">
    <property type="term" value="C:plasma membrane"/>
    <property type="evidence" value="ECO:0007669"/>
    <property type="project" value="UniProtKB-SubCell"/>
</dbReference>
<dbReference type="GO" id="GO:0005524">
    <property type="term" value="F:ATP binding"/>
    <property type="evidence" value="ECO:0007669"/>
    <property type="project" value="UniProtKB-KW"/>
</dbReference>
<dbReference type="InterPro" id="IPR003661">
    <property type="entry name" value="HisK_dim/P_dom"/>
</dbReference>
<dbReference type="InterPro" id="IPR003594">
    <property type="entry name" value="HATPase_dom"/>
</dbReference>
<dbReference type="SUPFAM" id="SSF47384">
    <property type="entry name" value="Homodimeric domain of signal transducing histidine kinase"/>
    <property type="match status" value="1"/>
</dbReference>
<dbReference type="Gene3D" id="1.10.287.130">
    <property type="match status" value="1"/>
</dbReference>
<keyword evidence="9" id="KW-0067">ATP-binding</keyword>
<evidence type="ECO:0000259" key="13">
    <source>
        <dbReference type="PROSITE" id="PS50885"/>
    </source>
</evidence>
<dbReference type="Gene3D" id="3.30.565.10">
    <property type="entry name" value="Histidine kinase-like ATPase, C-terminal domain"/>
    <property type="match status" value="1"/>
</dbReference>
<keyword evidence="11" id="KW-0812">Transmembrane</keyword>
<dbReference type="Pfam" id="PF00512">
    <property type="entry name" value="HisKA"/>
    <property type="match status" value="1"/>
</dbReference>
<comment type="caution">
    <text evidence="14">The sequence shown here is derived from an EMBL/GenBank/DDBJ whole genome shotgun (WGS) entry which is preliminary data.</text>
</comment>
<keyword evidence="4" id="KW-1003">Cell membrane</keyword>
<accession>A0A017T606</accession>
<gene>
    <name evidence="14" type="ORF">CAP_4168</name>
</gene>
<feature type="transmembrane region" description="Helical" evidence="11">
    <location>
        <begin position="206"/>
        <end position="225"/>
    </location>
</feature>
<dbReference type="STRING" id="1192034.CAP_4168"/>
<dbReference type="Gene3D" id="6.10.340.10">
    <property type="match status" value="1"/>
</dbReference>
<keyword evidence="5" id="KW-0597">Phosphoprotein</keyword>
<name>A0A017T606_9BACT</name>
<feature type="region of interest" description="Disordered" evidence="10">
    <location>
        <begin position="93"/>
        <end position="173"/>
    </location>
</feature>
<evidence type="ECO:0000256" key="3">
    <source>
        <dbReference type="ARBA" id="ARBA00012438"/>
    </source>
</evidence>
<dbReference type="CDD" id="cd00082">
    <property type="entry name" value="HisKA"/>
    <property type="match status" value="1"/>
</dbReference>
<dbReference type="SMART" id="SM00387">
    <property type="entry name" value="HATPase_c"/>
    <property type="match status" value="1"/>
</dbReference>
<keyword evidence="6" id="KW-0808">Transferase</keyword>
<evidence type="ECO:0000256" key="10">
    <source>
        <dbReference type="SAM" id="MobiDB-lite"/>
    </source>
</evidence>
<keyword evidence="8" id="KW-0418">Kinase</keyword>
<dbReference type="AlphaFoldDB" id="A0A017T606"/>
<keyword evidence="11" id="KW-0472">Membrane</keyword>
<dbReference type="InterPro" id="IPR004358">
    <property type="entry name" value="Sig_transdc_His_kin-like_C"/>
</dbReference>
<dbReference type="PROSITE" id="PS50885">
    <property type="entry name" value="HAMP"/>
    <property type="match status" value="1"/>
</dbReference>
<dbReference type="RefSeq" id="WP_052375551.1">
    <property type="nucleotide sequence ID" value="NZ_ASRX01000030.1"/>
</dbReference>
<evidence type="ECO:0000256" key="2">
    <source>
        <dbReference type="ARBA" id="ARBA00004651"/>
    </source>
</evidence>
<proteinExistence type="predicted"/>
<dbReference type="InterPro" id="IPR003660">
    <property type="entry name" value="HAMP_dom"/>
</dbReference>
<dbReference type="InterPro" id="IPR005467">
    <property type="entry name" value="His_kinase_dom"/>
</dbReference>
<dbReference type="InterPro" id="IPR036890">
    <property type="entry name" value="HATPase_C_sf"/>
</dbReference>
<feature type="domain" description="HAMP" evidence="13">
    <location>
        <begin position="226"/>
        <end position="278"/>
    </location>
</feature>
<dbReference type="GO" id="GO:0000155">
    <property type="term" value="F:phosphorelay sensor kinase activity"/>
    <property type="evidence" value="ECO:0007669"/>
    <property type="project" value="InterPro"/>
</dbReference>
<keyword evidence="15" id="KW-1185">Reference proteome</keyword>